<name>A0A2U1QKT4_ARTAN</name>
<reference evidence="2 3" key="1">
    <citation type="journal article" date="2018" name="Mol. Plant">
        <title>The genome of Artemisia annua provides insight into the evolution of Asteraceae family and artemisinin biosynthesis.</title>
        <authorList>
            <person name="Shen Q."/>
            <person name="Zhang L."/>
            <person name="Liao Z."/>
            <person name="Wang S."/>
            <person name="Yan T."/>
            <person name="Shi P."/>
            <person name="Liu M."/>
            <person name="Fu X."/>
            <person name="Pan Q."/>
            <person name="Wang Y."/>
            <person name="Lv Z."/>
            <person name="Lu X."/>
            <person name="Zhang F."/>
            <person name="Jiang W."/>
            <person name="Ma Y."/>
            <person name="Chen M."/>
            <person name="Hao X."/>
            <person name="Li L."/>
            <person name="Tang Y."/>
            <person name="Lv G."/>
            <person name="Zhou Y."/>
            <person name="Sun X."/>
            <person name="Brodelius P.E."/>
            <person name="Rose J.K.C."/>
            <person name="Tang K."/>
        </authorList>
    </citation>
    <scope>NUCLEOTIDE SEQUENCE [LARGE SCALE GENOMIC DNA]</scope>
    <source>
        <strain evidence="3">cv. Huhao1</strain>
        <tissue evidence="2">Leaf</tissue>
    </source>
</reference>
<accession>A0A2U1QKT4</accession>
<dbReference type="PANTHER" id="PTHR31356:SF59">
    <property type="entry name" value="L-ASCORBATE PEROXIDASE 1, CYTOSOLIC"/>
    <property type="match status" value="1"/>
</dbReference>
<dbReference type="GO" id="GO:0000302">
    <property type="term" value="P:response to reactive oxygen species"/>
    <property type="evidence" value="ECO:0007669"/>
    <property type="project" value="TreeGrafter"/>
</dbReference>
<protein>
    <submittedName>
        <fullName evidence="2">Ascorbate peroxidase 2-like protein</fullName>
    </submittedName>
</protein>
<evidence type="ECO:0000313" key="2">
    <source>
        <dbReference type="EMBL" id="PWA98631.1"/>
    </source>
</evidence>
<dbReference type="Gene3D" id="1.10.420.10">
    <property type="entry name" value="Peroxidase, domain 2"/>
    <property type="match status" value="1"/>
</dbReference>
<dbReference type="GO" id="GO:0042744">
    <property type="term" value="P:hydrogen peroxide catabolic process"/>
    <property type="evidence" value="ECO:0007669"/>
    <property type="project" value="TreeGrafter"/>
</dbReference>
<comment type="caution">
    <text evidence="2">The sequence shown here is derived from an EMBL/GenBank/DDBJ whole genome shotgun (WGS) entry which is preliminary data.</text>
</comment>
<keyword evidence="1" id="KW-0560">Oxidoreductase</keyword>
<evidence type="ECO:0000313" key="3">
    <source>
        <dbReference type="Proteomes" id="UP000245207"/>
    </source>
</evidence>
<dbReference type="InterPro" id="IPR044831">
    <property type="entry name" value="Ccp1-like"/>
</dbReference>
<dbReference type="STRING" id="35608.A0A2U1QKT4"/>
<dbReference type="GO" id="GO:0034599">
    <property type="term" value="P:cellular response to oxidative stress"/>
    <property type="evidence" value="ECO:0007669"/>
    <property type="project" value="InterPro"/>
</dbReference>
<dbReference type="GO" id="GO:0009507">
    <property type="term" value="C:chloroplast"/>
    <property type="evidence" value="ECO:0007669"/>
    <property type="project" value="TreeGrafter"/>
</dbReference>
<evidence type="ECO:0000256" key="1">
    <source>
        <dbReference type="ARBA" id="ARBA00023002"/>
    </source>
</evidence>
<gene>
    <name evidence="2" type="ORF">CTI12_AA016330</name>
</gene>
<dbReference type="GO" id="GO:0004601">
    <property type="term" value="F:peroxidase activity"/>
    <property type="evidence" value="ECO:0007669"/>
    <property type="project" value="UniProtKB-KW"/>
</dbReference>
<proteinExistence type="predicted"/>
<dbReference type="EMBL" id="PKPP01000057">
    <property type="protein sequence ID" value="PWA98631.1"/>
    <property type="molecule type" value="Genomic_DNA"/>
</dbReference>
<dbReference type="PANTHER" id="PTHR31356">
    <property type="entry name" value="THYLAKOID LUMENAL 29 KDA PROTEIN, CHLOROPLASTIC-RELATED"/>
    <property type="match status" value="1"/>
</dbReference>
<dbReference type="OrthoDB" id="2859658at2759"/>
<dbReference type="AlphaFoldDB" id="A0A2U1QKT4"/>
<dbReference type="InterPro" id="IPR010255">
    <property type="entry name" value="Haem_peroxidase_sf"/>
</dbReference>
<dbReference type="Proteomes" id="UP000245207">
    <property type="component" value="Unassembled WGS sequence"/>
</dbReference>
<dbReference type="GO" id="GO:0020037">
    <property type="term" value="F:heme binding"/>
    <property type="evidence" value="ECO:0007669"/>
    <property type="project" value="InterPro"/>
</dbReference>
<sequence>MTNNIANSTMIMGMTPISTWNLKRKLKGQYKKPRHQSMVKIRRKQHDGHYKRAYLPLGEFTHSAIPEVITAVIASHREGLLKLPTDKALLKDPALRPLVEKYVVDEDGFFADYVVSHTKLSELGQTIRTCFLSIK</sequence>
<keyword evidence="2" id="KW-0575">Peroxidase</keyword>
<dbReference type="SUPFAM" id="SSF48113">
    <property type="entry name" value="Heme-dependent peroxidases"/>
    <property type="match status" value="1"/>
</dbReference>
<keyword evidence="3" id="KW-1185">Reference proteome</keyword>
<organism evidence="2 3">
    <name type="scientific">Artemisia annua</name>
    <name type="common">Sweet wormwood</name>
    <dbReference type="NCBI Taxonomy" id="35608"/>
    <lineage>
        <taxon>Eukaryota</taxon>
        <taxon>Viridiplantae</taxon>
        <taxon>Streptophyta</taxon>
        <taxon>Embryophyta</taxon>
        <taxon>Tracheophyta</taxon>
        <taxon>Spermatophyta</taxon>
        <taxon>Magnoliopsida</taxon>
        <taxon>eudicotyledons</taxon>
        <taxon>Gunneridae</taxon>
        <taxon>Pentapetalae</taxon>
        <taxon>asterids</taxon>
        <taxon>campanulids</taxon>
        <taxon>Asterales</taxon>
        <taxon>Asteraceae</taxon>
        <taxon>Asteroideae</taxon>
        <taxon>Anthemideae</taxon>
        <taxon>Artemisiinae</taxon>
        <taxon>Artemisia</taxon>
    </lineage>
</organism>